<feature type="transmembrane region" description="Helical" evidence="4">
    <location>
        <begin position="120"/>
        <end position="145"/>
    </location>
</feature>
<evidence type="ECO:0000256" key="2">
    <source>
        <dbReference type="ARBA" id="ARBA00022989"/>
    </source>
</evidence>
<feature type="transmembrane region" description="Helical" evidence="4">
    <location>
        <begin position="287"/>
        <end position="306"/>
    </location>
</feature>
<dbReference type="InterPro" id="IPR050327">
    <property type="entry name" value="Proton-linked_MCT"/>
</dbReference>
<organism evidence="6 7">
    <name type="scientific">Ignatzschineria indica</name>
    <dbReference type="NCBI Taxonomy" id="472583"/>
    <lineage>
        <taxon>Bacteria</taxon>
        <taxon>Pseudomonadati</taxon>
        <taxon>Pseudomonadota</taxon>
        <taxon>Gammaproteobacteria</taxon>
        <taxon>Cardiobacteriales</taxon>
        <taxon>Ignatzschineriaceae</taxon>
        <taxon>Ignatzschineria</taxon>
    </lineage>
</organism>
<evidence type="ECO:0000259" key="5">
    <source>
        <dbReference type="PROSITE" id="PS50850"/>
    </source>
</evidence>
<evidence type="ECO:0000313" key="7">
    <source>
        <dbReference type="Proteomes" id="UP000244948"/>
    </source>
</evidence>
<feature type="transmembrane region" description="Helical" evidence="4">
    <location>
        <begin position="96"/>
        <end position="114"/>
    </location>
</feature>
<dbReference type="PANTHER" id="PTHR11360">
    <property type="entry name" value="MONOCARBOXYLATE TRANSPORTER"/>
    <property type="match status" value="1"/>
</dbReference>
<keyword evidence="2 4" id="KW-1133">Transmembrane helix</keyword>
<feature type="transmembrane region" description="Helical" evidence="4">
    <location>
        <begin position="343"/>
        <end position="365"/>
    </location>
</feature>
<comment type="caution">
    <text evidence="6">The sequence shown here is derived from an EMBL/GenBank/DDBJ whole genome shotgun (WGS) entry which is preliminary data.</text>
</comment>
<evidence type="ECO:0000313" key="6">
    <source>
        <dbReference type="EMBL" id="PWD82428.1"/>
    </source>
</evidence>
<feature type="transmembrane region" description="Helical" evidence="4">
    <location>
        <begin position="253"/>
        <end position="275"/>
    </location>
</feature>
<sequence>MSTIENHAENRDENRENLTPQPKRWYYGWTIVIAAALLTMFTVGMRMSIGPFVIPMSEGLGMSRSTLSAVIAFGMLIYGFGMPVAGFCVNRYGTRITLILGAIMVSISLILTVYSHNIWIFALSYGGLLSFGLAFTSPVAFTQLISSWFIAKRTMALLFLSTGSMAGIAILTPLFSQTIQSFSWESTLIGYAILFTIATLFVAFAIIRGTPPQYGDLITESEIKAHQAKIAARNKMMKGESYRLREVFSTQPFWLLVIGIFACGFSMSLLGTHAVPMLIDHGFSRDVSAFGVSLIGLVAIFSTVMLGRISTHVDHKYMLVAIYAVRGVAFFLLVMVLAPWQLYTVAIVGGLVWAGNMGISSGMLADIYGVKLVGILYGLAFIGHQIGGTLSSWLGGWAYETYGSHYITFWLAGFFLIVAAIASMMLPKKAQYESSIAKIAR</sequence>
<dbReference type="Gene3D" id="1.20.1250.20">
    <property type="entry name" value="MFS general substrate transporter like domains"/>
    <property type="match status" value="2"/>
</dbReference>
<feature type="transmembrane region" description="Helical" evidence="4">
    <location>
        <begin position="318"/>
        <end position="337"/>
    </location>
</feature>
<dbReference type="GO" id="GO:0022857">
    <property type="term" value="F:transmembrane transporter activity"/>
    <property type="evidence" value="ECO:0007669"/>
    <property type="project" value="InterPro"/>
</dbReference>
<reference evidence="6 7" key="1">
    <citation type="journal article" date="2018" name="Genome Announc.">
        <title>Ignatzschineria cameli sp. nov., isolated from necrotic foot tissue of dromedaries (Camelus dromedarius) and associated maggots (Wohlfahrtia species) in Dubai.</title>
        <authorList>
            <person name="Tsang C.C."/>
            <person name="Tang J.Y."/>
            <person name="Fong J.Y."/>
            <person name="Kinne J."/>
            <person name="Lee H.H."/>
            <person name="Joseph M."/>
            <person name="Jose S."/>
            <person name="Schuster R.K."/>
            <person name="Tang Y."/>
            <person name="Sivakumar S."/>
            <person name="Chen J.H."/>
            <person name="Teng J.L."/>
            <person name="Lau S.K."/>
            <person name="Wernery U."/>
            <person name="Woo P.C."/>
        </authorList>
    </citation>
    <scope>NUCLEOTIDE SEQUENCE [LARGE SCALE GENOMIC DNA]</scope>
    <source>
        <strain evidence="6 7">KCTC 22643</strain>
    </source>
</reference>
<dbReference type="SUPFAM" id="SSF103473">
    <property type="entry name" value="MFS general substrate transporter"/>
    <property type="match status" value="1"/>
</dbReference>
<keyword evidence="3 4" id="KW-0472">Membrane</keyword>
<dbReference type="InterPro" id="IPR020846">
    <property type="entry name" value="MFS_dom"/>
</dbReference>
<proteinExistence type="predicted"/>
<dbReference type="Pfam" id="PF07690">
    <property type="entry name" value="MFS_1"/>
    <property type="match status" value="1"/>
</dbReference>
<dbReference type="RefSeq" id="WP_109236716.1">
    <property type="nucleotide sequence ID" value="NZ_BMXZ01000002.1"/>
</dbReference>
<gene>
    <name evidence="6" type="ORF">DC082_09120</name>
</gene>
<feature type="transmembrane region" description="Helical" evidence="4">
    <location>
        <begin position="157"/>
        <end position="176"/>
    </location>
</feature>
<feature type="domain" description="Major facilitator superfamily (MFS) profile" evidence="5">
    <location>
        <begin position="28"/>
        <end position="431"/>
    </location>
</feature>
<dbReference type="PANTHER" id="PTHR11360:SF284">
    <property type="entry name" value="EG:103B4.3 PROTEIN-RELATED"/>
    <property type="match status" value="1"/>
</dbReference>
<dbReference type="InterPro" id="IPR036259">
    <property type="entry name" value="MFS_trans_sf"/>
</dbReference>
<evidence type="ECO:0000256" key="4">
    <source>
        <dbReference type="SAM" id="Phobius"/>
    </source>
</evidence>
<dbReference type="InterPro" id="IPR011701">
    <property type="entry name" value="MFS"/>
</dbReference>
<dbReference type="EMBL" id="QEWR01000005">
    <property type="protein sequence ID" value="PWD82428.1"/>
    <property type="molecule type" value="Genomic_DNA"/>
</dbReference>
<feature type="transmembrane region" description="Helical" evidence="4">
    <location>
        <begin position="67"/>
        <end position="89"/>
    </location>
</feature>
<feature type="transmembrane region" description="Helical" evidence="4">
    <location>
        <begin position="372"/>
        <end position="394"/>
    </location>
</feature>
<keyword evidence="1 4" id="KW-0812">Transmembrane</keyword>
<dbReference type="AlphaFoldDB" id="A0A2U2AIE0"/>
<feature type="transmembrane region" description="Helical" evidence="4">
    <location>
        <begin position="25"/>
        <end position="47"/>
    </location>
</feature>
<dbReference type="Proteomes" id="UP000244948">
    <property type="component" value="Unassembled WGS sequence"/>
</dbReference>
<feature type="transmembrane region" description="Helical" evidence="4">
    <location>
        <begin position="188"/>
        <end position="207"/>
    </location>
</feature>
<dbReference type="PROSITE" id="PS50850">
    <property type="entry name" value="MFS"/>
    <property type="match status" value="1"/>
</dbReference>
<accession>A0A2U2AIE0</accession>
<dbReference type="CDD" id="cd17355">
    <property type="entry name" value="MFS_YcxA_like"/>
    <property type="match status" value="1"/>
</dbReference>
<protein>
    <submittedName>
        <fullName evidence="6">MFS transporter</fullName>
    </submittedName>
</protein>
<feature type="transmembrane region" description="Helical" evidence="4">
    <location>
        <begin position="406"/>
        <end position="426"/>
    </location>
</feature>
<keyword evidence="7" id="KW-1185">Reference proteome</keyword>
<evidence type="ECO:0000256" key="3">
    <source>
        <dbReference type="ARBA" id="ARBA00023136"/>
    </source>
</evidence>
<name>A0A2U2AIE0_9GAMM</name>
<evidence type="ECO:0000256" key="1">
    <source>
        <dbReference type="ARBA" id="ARBA00022692"/>
    </source>
</evidence>